<accession>A0A7W6WGV3</accession>
<reference evidence="3 4" key="1">
    <citation type="submission" date="2020-08" db="EMBL/GenBank/DDBJ databases">
        <title>Genomic Encyclopedia of Type Strains, Phase IV (KMG-V): Genome sequencing to study the core and pangenomes of soil and plant-associated prokaryotes.</title>
        <authorList>
            <person name="Whitman W."/>
        </authorList>
    </citation>
    <scope>NUCLEOTIDE SEQUENCE [LARGE SCALE GENOMIC DNA]</scope>
    <source>
        <strain evidence="3 4">SEMIA 402</strain>
    </source>
</reference>
<dbReference type="Pfam" id="PF00202">
    <property type="entry name" value="Aminotran_3"/>
    <property type="match status" value="1"/>
</dbReference>
<name>A0A7W6WGV3_9HYPH</name>
<dbReference type="InterPro" id="IPR005814">
    <property type="entry name" value="Aminotrans_3"/>
</dbReference>
<dbReference type="Proteomes" id="UP000533641">
    <property type="component" value="Unassembled WGS sequence"/>
</dbReference>
<protein>
    <submittedName>
        <fullName evidence="3">Adenosylmethionine-8-amino-7-oxononanoate aminotransferase</fullName>
    </submittedName>
</protein>
<evidence type="ECO:0000256" key="2">
    <source>
        <dbReference type="ARBA" id="ARBA00022898"/>
    </source>
</evidence>
<dbReference type="InterPro" id="IPR015424">
    <property type="entry name" value="PyrdxlP-dep_Trfase"/>
</dbReference>
<dbReference type="AlphaFoldDB" id="A0A7W6WGV3"/>
<dbReference type="GO" id="GO:0030170">
    <property type="term" value="F:pyridoxal phosphate binding"/>
    <property type="evidence" value="ECO:0007669"/>
    <property type="project" value="InterPro"/>
</dbReference>
<dbReference type="GO" id="GO:0008483">
    <property type="term" value="F:transaminase activity"/>
    <property type="evidence" value="ECO:0007669"/>
    <property type="project" value="UniProtKB-KW"/>
</dbReference>
<gene>
    <name evidence="3" type="ORF">GGE12_005435</name>
</gene>
<dbReference type="InterPro" id="IPR015421">
    <property type="entry name" value="PyrdxlP-dep_Trfase_major"/>
</dbReference>
<keyword evidence="2" id="KW-0663">Pyridoxal phosphate</keyword>
<keyword evidence="3" id="KW-0032">Aminotransferase</keyword>
<sequence>MPVITGFGRTGSMFGSQHYGIEPDLITVAKGLTSAYFPLSASIVGEKVYNVLEDGADKVGAFSHGYTYSGHPIGAAAANAVLDIVEKENLPGNAREVGVCFQAQLKEKFAQLPIVGEVRGVGLMAAIEFVGDRENKKRFDPSLSVGARISKAARDRGLIARAMPHGDILGFAPPLVTTKAEIDEIVSIAESAVRSVMDELVRDSQKI</sequence>
<evidence type="ECO:0000256" key="1">
    <source>
        <dbReference type="ARBA" id="ARBA00008954"/>
    </source>
</evidence>
<dbReference type="SUPFAM" id="SSF53383">
    <property type="entry name" value="PLP-dependent transferases"/>
    <property type="match status" value="1"/>
</dbReference>
<comment type="similarity">
    <text evidence="1">Belongs to the class-III pyridoxal-phosphate-dependent aminotransferase family.</text>
</comment>
<comment type="caution">
    <text evidence="3">The sequence shown here is derived from an EMBL/GenBank/DDBJ whole genome shotgun (WGS) entry which is preliminary data.</text>
</comment>
<evidence type="ECO:0000313" key="3">
    <source>
        <dbReference type="EMBL" id="MBB4277626.1"/>
    </source>
</evidence>
<keyword evidence="3" id="KW-0808">Transferase</keyword>
<dbReference type="InterPro" id="IPR015422">
    <property type="entry name" value="PyrdxlP-dep_Trfase_small"/>
</dbReference>
<dbReference type="PANTHER" id="PTHR43094:SF1">
    <property type="entry name" value="AMINOTRANSFERASE CLASS-III"/>
    <property type="match status" value="1"/>
</dbReference>
<organism evidence="3 4">
    <name type="scientific">Rhizobium mongolense</name>
    <dbReference type="NCBI Taxonomy" id="57676"/>
    <lineage>
        <taxon>Bacteria</taxon>
        <taxon>Pseudomonadati</taxon>
        <taxon>Pseudomonadota</taxon>
        <taxon>Alphaproteobacteria</taxon>
        <taxon>Hyphomicrobiales</taxon>
        <taxon>Rhizobiaceae</taxon>
        <taxon>Rhizobium/Agrobacterium group</taxon>
        <taxon>Rhizobium</taxon>
    </lineage>
</organism>
<dbReference type="PANTHER" id="PTHR43094">
    <property type="entry name" value="AMINOTRANSFERASE"/>
    <property type="match status" value="1"/>
</dbReference>
<evidence type="ECO:0000313" key="4">
    <source>
        <dbReference type="Proteomes" id="UP000533641"/>
    </source>
</evidence>
<dbReference type="Gene3D" id="3.90.1150.10">
    <property type="entry name" value="Aspartate Aminotransferase, domain 1"/>
    <property type="match status" value="1"/>
</dbReference>
<dbReference type="Gene3D" id="3.40.640.10">
    <property type="entry name" value="Type I PLP-dependent aspartate aminotransferase-like (Major domain)"/>
    <property type="match status" value="1"/>
</dbReference>
<proteinExistence type="inferred from homology"/>
<dbReference type="EMBL" id="JACIGM010000014">
    <property type="protein sequence ID" value="MBB4277626.1"/>
    <property type="molecule type" value="Genomic_DNA"/>
</dbReference>